<keyword evidence="4" id="KW-1185">Reference proteome</keyword>
<reference evidence="3 4" key="2">
    <citation type="submission" date="2015-05" db="EMBL/GenBank/DDBJ databases">
        <authorList>
            <person name="Morales-Cruz A."/>
            <person name="Amrine K.C."/>
            <person name="Cantu D."/>
        </authorList>
    </citation>
    <scope>NUCLEOTIDE SEQUENCE [LARGE SCALE GENOMIC DNA]</scope>
    <source>
        <strain evidence="3">UCRPC4</strain>
    </source>
</reference>
<evidence type="ECO:0000313" key="4">
    <source>
        <dbReference type="Proteomes" id="UP000053317"/>
    </source>
</evidence>
<reference evidence="3 4" key="1">
    <citation type="submission" date="2015-05" db="EMBL/GenBank/DDBJ databases">
        <title>Distinctive expansion of gene families associated with plant cell wall degradation and secondary metabolism in the genomes of grapevine trunk pathogens.</title>
        <authorList>
            <person name="Lawrence D.P."/>
            <person name="Travadon R."/>
            <person name="Rolshausen P.E."/>
            <person name="Baumgartner K."/>
        </authorList>
    </citation>
    <scope>NUCLEOTIDE SEQUENCE [LARGE SCALE GENOMIC DNA]</scope>
    <source>
        <strain evidence="3">UCRPC4</strain>
    </source>
</reference>
<organism evidence="3 4">
    <name type="scientific">Phaeomoniella chlamydospora</name>
    <name type="common">Phaeoacremonium chlamydosporum</name>
    <dbReference type="NCBI Taxonomy" id="158046"/>
    <lineage>
        <taxon>Eukaryota</taxon>
        <taxon>Fungi</taxon>
        <taxon>Dikarya</taxon>
        <taxon>Ascomycota</taxon>
        <taxon>Pezizomycotina</taxon>
        <taxon>Eurotiomycetes</taxon>
        <taxon>Chaetothyriomycetidae</taxon>
        <taxon>Phaeomoniellales</taxon>
        <taxon>Phaeomoniellaceae</taxon>
        <taxon>Phaeomoniella</taxon>
    </lineage>
</organism>
<feature type="transmembrane region" description="Helical" evidence="1">
    <location>
        <begin position="61"/>
        <end position="80"/>
    </location>
</feature>
<evidence type="ECO:0000256" key="1">
    <source>
        <dbReference type="SAM" id="Phobius"/>
    </source>
</evidence>
<proteinExistence type="predicted"/>
<evidence type="ECO:0000259" key="2">
    <source>
        <dbReference type="Pfam" id="PF17111"/>
    </source>
</evidence>
<name>A0A0G2E695_PHACM</name>
<dbReference type="Pfam" id="PF17111">
    <property type="entry name" value="PigL_N"/>
    <property type="match status" value="2"/>
</dbReference>
<keyword evidence="1" id="KW-0812">Transmembrane</keyword>
<evidence type="ECO:0000313" key="3">
    <source>
        <dbReference type="EMBL" id="KKY18552.1"/>
    </source>
</evidence>
<gene>
    <name evidence="3" type="ORF">UCRPC4_g04888</name>
</gene>
<dbReference type="InterPro" id="IPR031348">
    <property type="entry name" value="PigL_N"/>
</dbReference>
<protein>
    <recommendedName>
        <fullName evidence="2">Azaphilone pigments biosynthesis cluster protein L N-terminal domain-containing protein</fullName>
    </recommendedName>
</protein>
<dbReference type="Proteomes" id="UP000053317">
    <property type="component" value="Unassembled WGS sequence"/>
</dbReference>
<keyword evidence="1" id="KW-0472">Membrane</keyword>
<dbReference type="OrthoDB" id="428260at2759"/>
<keyword evidence="1" id="KW-1133">Transmembrane helix</keyword>
<comment type="caution">
    <text evidence="3">The sequence shown here is derived from an EMBL/GenBank/DDBJ whole genome shotgun (WGS) entry which is preliminary data.</text>
</comment>
<feature type="domain" description="Azaphilone pigments biosynthesis cluster protein L N-terminal" evidence="2">
    <location>
        <begin position="1"/>
        <end position="70"/>
    </location>
</feature>
<feature type="domain" description="Azaphilone pigments biosynthesis cluster protein L N-terminal" evidence="2">
    <location>
        <begin position="90"/>
        <end position="155"/>
    </location>
</feature>
<dbReference type="EMBL" id="LCWF01000120">
    <property type="protein sequence ID" value="KKY18552.1"/>
    <property type="molecule type" value="Genomic_DNA"/>
</dbReference>
<sequence>MFSLLKGLYDRCSHVYRGFEVSMKVFTEKSKTSVRDWTKVEFRKGDINKFMDTVMGYKSTIVVGLGAITILVIIFLVSTFTDFPFPYDRHTAKLSQKALEEHSELIKDTTYNLKLHLQCIDDKMVLLTRESATTSDTGIDLTDEKAVTKQCLRIYENA</sequence>
<dbReference type="AlphaFoldDB" id="A0A0G2E695"/>
<accession>A0A0G2E695</accession>